<dbReference type="InterPro" id="IPR011762">
    <property type="entry name" value="COA_CT_N"/>
</dbReference>
<dbReference type="Gene3D" id="3.90.226.10">
    <property type="entry name" value="2-enoyl-CoA Hydratase, Chain A, domain 1"/>
    <property type="match status" value="2"/>
</dbReference>
<evidence type="ECO:0000313" key="10">
    <source>
        <dbReference type="EMBL" id="EHY61248.1"/>
    </source>
</evidence>
<dbReference type="AlphaFoldDB" id="H6CBV1"/>
<comment type="catalytic activity">
    <reaction evidence="6">
        <text>butanoyl-CoA + hydrogencarbonate + ATP = (2S)-ethylmalonyl-CoA + ADP + phosphate + H(+)</text>
        <dbReference type="Rhea" id="RHEA:59520"/>
        <dbReference type="ChEBI" id="CHEBI:15378"/>
        <dbReference type="ChEBI" id="CHEBI:17544"/>
        <dbReference type="ChEBI" id="CHEBI:30616"/>
        <dbReference type="ChEBI" id="CHEBI:43474"/>
        <dbReference type="ChEBI" id="CHEBI:57371"/>
        <dbReference type="ChEBI" id="CHEBI:60909"/>
        <dbReference type="ChEBI" id="CHEBI:456216"/>
    </reaction>
    <physiologicalReaction direction="left-to-right" evidence="6">
        <dbReference type="Rhea" id="RHEA:59521"/>
    </physiologicalReaction>
</comment>
<organism evidence="10 11">
    <name type="scientific">Exophiala dermatitidis (strain ATCC 34100 / CBS 525.76 / NIH/UT8656)</name>
    <name type="common">Black yeast</name>
    <name type="synonym">Wangiella dermatitidis</name>
    <dbReference type="NCBI Taxonomy" id="858893"/>
    <lineage>
        <taxon>Eukaryota</taxon>
        <taxon>Fungi</taxon>
        <taxon>Dikarya</taxon>
        <taxon>Ascomycota</taxon>
        <taxon>Pezizomycotina</taxon>
        <taxon>Eurotiomycetes</taxon>
        <taxon>Chaetothyriomycetidae</taxon>
        <taxon>Chaetothyriales</taxon>
        <taxon>Herpotrichiellaceae</taxon>
        <taxon>Exophiala</taxon>
    </lineage>
</organism>
<dbReference type="HOGENOM" id="CLU_018822_6_1_1"/>
<dbReference type="EC" id="6.4.1.3" evidence="2"/>
<dbReference type="PROSITE" id="PS50980">
    <property type="entry name" value="COA_CT_NTER"/>
    <property type="match status" value="1"/>
</dbReference>
<dbReference type="STRING" id="858893.H6CBV1"/>
<dbReference type="GO" id="GO:0006552">
    <property type="term" value="P:L-leucine catabolic process"/>
    <property type="evidence" value="ECO:0007669"/>
    <property type="project" value="UniProtKB-UniPathway"/>
</dbReference>
<dbReference type="RefSeq" id="XP_009161709.1">
    <property type="nucleotide sequence ID" value="XM_009163461.1"/>
</dbReference>
<dbReference type="InterPro" id="IPR051047">
    <property type="entry name" value="AccD/PCCB"/>
</dbReference>
<dbReference type="eggNOG" id="KOG0540">
    <property type="taxonomic scope" value="Eukaryota"/>
</dbReference>
<dbReference type="VEuPathDB" id="FungiDB:HMPREF1120_09184"/>
<feature type="domain" description="CoA carboxyltransferase N-terminal" evidence="8">
    <location>
        <begin position="24"/>
        <end position="299"/>
    </location>
</feature>
<dbReference type="GeneID" id="20313823"/>
<accession>H6CBV1</accession>
<comment type="catalytic activity">
    <reaction evidence="7">
        <text>propanoyl-CoA + hydrogencarbonate + ATP = (S)-methylmalonyl-CoA + ADP + phosphate + H(+)</text>
        <dbReference type="Rhea" id="RHEA:23720"/>
        <dbReference type="ChEBI" id="CHEBI:15378"/>
        <dbReference type="ChEBI" id="CHEBI:17544"/>
        <dbReference type="ChEBI" id="CHEBI:30616"/>
        <dbReference type="ChEBI" id="CHEBI:43474"/>
        <dbReference type="ChEBI" id="CHEBI:57327"/>
        <dbReference type="ChEBI" id="CHEBI:57392"/>
        <dbReference type="ChEBI" id="CHEBI:456216"/>
        <dbReference type="EC" id="6.4.1.3"/>
    </reaction>
    <physiologicalReaction direction="left-to-right" evidence="7">
        <dbReference type="Rhea" id="RHEA:23721"/>
    </physiologicalReaction>
</comment>
<dbReference type="PANTHER" id="PTHR43842">
    <property type="entry name" value="PROPIONYL-COA CARBOXYLASE BETA CHAIN"/>
    <property type="match status" value="1"/>
</dbReference>
<proteinExistence type="predicted"/>
<evidence type="ECO:0000256" key="4">
    <source>
        <dbReference type="ARBA" id="ARBA00041138"/>
    </source>
</evidence>
<evidence type="ECO:0000259" key="9">
    <source>
        <dbReference type="PROSITE" id="PS50989"/>
    </source>
</evidence>
<evidence type="ECO:0000256" key="2">
    <source>
        <dbReference type="ARBA" id="ARBA00013050"/>
    </source>
</evidence>
<keyword evidence="11" id="KW-1185">Reference proteome</keyword>
<sequence length="560" mass="61463">MKGKYHQRETARKVKRSSDGLADWSDVLAEIDRVRTFAQTPKATTTGYIRHKQAGKLWVRERVELLLDPGSFREIGSTAGTATWTKVNALSKNPMEAERQTVTEFTPSNNVQGFGAIKGRRVLLTADDFTLRAGHADGALMAKTLYMEQLACFLKVPMIKLVDGSSGGGSITTYKTDNGSYLPEIEFLPFMVRQLDLGIPNCAAVVGPAVGLGAARAAVCHFSVIAGDIGALFNAGPKIVEGATFEEGLSTQDLGGPAIHCGNGVIDNYAPNEKECYDQIAQFLIYVPNHGGVLPPVIPSDDLPDRDCSYLRSTIPRRRQRMYEVRPIITSIVDSGSFFEIGRHWGRSVVVGLARLNGQPVGIFANDCMFNAGAMDAGGCQKLAKHVKLCDVMNLPLIQLIDIPGFAIGTVAEKSGVMKWAMELCKTYFTTTIPIFSVIMRRCYGVGGVILIDNREPNCRVAWPSLNSGSVPLDGGIEVNHRADLRKAGDKAPELYRQLEAEYTNLQHPLRVSTKFGVEEIIDPAHTRLVVCEWTTHMYQDTLKERLQERATGKLKPSFR</sequence>
<dbReference type="PANTHER" id="PTHR43842:SF2">
    <property type="entry name" value="PROPIONYL-COA CARBOXYLASE BETA CHAIN, MITOCHONDRIAL"/>
    <property type="match status" value="1"/>
</dbReference>
<evidence type="ECO:0000256" key="5">
    <source>
        <dbReference type="ARBA" id="ARBA00042797"/>
    </source>
</evidence>
<name>H6CBV1_EXODN</name>
<dbReference type="InterPro" id="IPR029045">
    <property type="entry name" value="ClpP/crotonase-like_dom_sf"/>
</dbReference>
<evidence type="ECO:0000256" key="7">
    <source>
        <dbReference type="ARBA" id="ARBA00049495"/>
    </source>
</evidence>
<dbReference type="EMBL" id="JH226138">
    <property type="protein sequence ID" value="EHY61248.1"/>
    <property type="molecule type" value="Genomic_DNA"/>
</dbReference>
<dbReference type="Pfam" id="PF01039">
    <property type="entry name" value="Carboxyl_trans"/>
    <property type="match status" value="1"/>
</dbReference>
<feature type="domain" description="CoA carboxyltransferase C-terminal" evidence="9">
    <location>
        <begin position="303"/>
        <end position="549"/>
    </location>
</feature>
<comment type="pathway">
    <text evidence="1">Metabolic intermediate metabolism; propanoyl-CoA degradation; succinyl-CoA from propanoyl-CoA: step 1/3.</text>
</comment>
<reference evidence="10" key="1">
    <citation type="submission" date="2011-07" db="EMBL/GenBank/DDBJ databases">
        <title>The Genome Sequence of Exophiala (Wangiella) dermatitidis NIH/UT8656.</title>
        <authorList>
            <consortium name="The Broad Institute Genome Sequencing Platform"/>
            <person name="Cuomo C."/>
            <person name="Wang Z."/>
            <person name="Hunicke-Smith S."/>
            <person name="Szanislo P.J."/>
            <person name="Earl A."/>
            <person name="Young S.K."/>
            <person name="Zeng Q."/>
            <person name="Gargeya S."/>
            <person name="Fitzgerald M."/>
            <person name="Haas B."/>
            <person name="Abouelleil A."/>
            <person name="Alvarado L."/>
            <person name="Arachchi H.M."/>
            <person name="Berlin A."/>
            <person name="Brown A."/>
            <person name="Chapman S.B."/>
            <person name="Chen Z."/>
            <person name="Dunbar C."/>
            <person name="Freedman E."/>
            <person name="Gearin G."/>
            <person name="Gellesch M."/>
            <person name="Goldberg J."/>
            <person name="Griggs A."/>
            <person name="Gujja S."/>
            <person name="Heiman D."/>
            <person name="Howarth C."/>
            <person name="Larson L."/>
            <person name="Lui A."/>
            <person name="MacDonald P.J.P."/>
            <person name="Montmayeur A."/>
            <person name="Murphy C."/>
            <person name="Neiman D."/>
            <person name="Pearson M."/>
            <person name="Priest M."/>
            <person name="Roberts A."/>
            <person name="Saif S."/>
            <person name="Shea T."/>
            <person name="Shenoy N."/>
            <person name="Sisk P."/>
            <person name="Stolte C."/>
            <person name="Sykes S."/>
            <person name="Wortman J."/>
            <person name="Nusbaum C."/>
            <person name="Birren B."/>
        </authorList>
    </citation>
    <scope>NUCLEOTIDE SEQUENCE</scope>
    <source>
        <strain evidence="10">NIH/UT8656</strain>
    </source>
</reference>
<dbReference type="SUPFAM" id="SSF52096">
    <property type="entry name" value="ClpP/crotonase"/>
    <property type="match status" value="2"/>
</dbReference>
<protein>
    <recommendedName>
        <fullName evidence="4">Propionyl-CoA carboxylase beta chain, mitochondrial</fullName>
        <ecNumber evidence="2">6.4.1.3</ecNumber>
    </recommendedName>
    <alternativeName>
        <fullName evidence="5">Propanoyl-CoA:carbon dioxide ligase subunit beta</fullName>
    </alternativeName>
</protein>
<comment type="subunit">
    <text evidence="3">The holoenzyme is a dodecamer composed of 6 PCCA/alpha subunits and 6 PCCB/beta subunits.</text>
</comment>
<evidence type="ECO:0000259" key="8">
    <source>
        <dbReference type="PROSITE" id="PS50980"/>
    </source>
</evidence>
<dbReference type="InterPro" id="IPR011763">
    <property type="entry name" value="COA_CT_C"/>
</dbReference>
<dbReference type="PROSITE" id="PS50989">
    <property type="entry name" value="COA_CT_CTER"/>
    <property type="match status" value="1"/>
</dbReference>
<evidence type="ECO:0000256" key="3">
    <source>
        <dbReference type="ARBA" id="ARBA00038567"/>
    </source>
</evidence>
<dbReference type="UniPathway" id="UPA00363">
    <property type="reaction ID" value="UER00861"/>
</dbReference>
<dbReference type="GO" id="GO:0004658">
    <property type="term" value="F:propionyl-CoA carboxylase activity"/>
    <property type="evidence" value="ECO:0007669"/>
    <property type="project" value="UniProtKB-EC"/>
</dbReference>
<gene>
    <name evidence="10" type="ORF">HMPREF1120_09184</name>
</gene>
<evidence type="ECO:0000256" key="1">
    <source>
        <dbReference type="ARBA" id="ARBA00005060"/>
    </source>
</evidence>
<dbReference type="InParanoid" id="H6CBV1"/>
<dbReference type="Proteomes" id="UP000007304">
    <property type="component" value="Unassembled WGS sequence"/>
</dbReference>
<evidence type="ECO:0000313" key="11">
    <source>
        <dbReference type="Proteomes" id="UP000007304"/>
    </source>
</evidence>
<evidence type="ECO:0000256" key="6">
    <source>
        <dbReference type="ARBA" id="ARBA00048208"/>
    </source>
</evidence>
<dbReference type="InterPro" id="IPR034733">
    <property type="entry name" value="AcCoA_carboxyl_beta"/>
</dbReference>